<dbReference type="AlphaFoldDB" id="A0A1R3KLT3"/>
<evidence type="ECO:0000313" key="2">
    <source>
        <dbReference type="Proteomes" id="UP000187203"/>
    </source>
</evidence>
<gene>
    <name evidence="1" type="ORF">COLO4_06826</name>
</gene>
<organism evidence="1 2">
    <name type="scientific">Corchorus olitorius</name>
    <dbReference type="NCBI Taxonomy" id="93759"/>
    <lineage>
        <taxon>Eukaryota</taxon>
        <taxon>Viridiplantae</taxon>
        <taxon>Streptophyta</taxon>
        <taxon>Embryophyta</taxon>
        <taxon>Tracheophyta</taxon>
        <taxon>Spermatophyta</taxon>
        <taxon>Magnoliopsida</taxon>
        <taxon>eudicotyledons</taxon>
        <taxon>Gunneridae</taxon>
        <taxon>Pentapetalae</taxon>
        <taxon>rosids</taxon>
        <taxon>malvids</taxon>
        <taxon>Malvales</taxon>
        <taxon>Malvaceae</taxon>
        <taxon>Grewioideae</taxon>
        <taxon>Apeibeae</taxon>
        <taxon>Corchorus</taxon>
    </lineage>
</organism>
<accession>A0A1R3KLT3</accession>
<dbReference type="Proteomes" id="UP000187203">
    <property type="component" value="Unassembled WGS sequence"/>
</dbReference>
<comment type="caution">
    <text evidence="1">The sequence shown here is derived from an EMBL/GenBank/DDBJ whole genome shotgun (WGS) entry which is preliminary data.</text>
</comment>
<name>A0A1R3KLT3_9ROSI</name>
<sequence>MASRSHRGWCLLEVPCIEMRLEECCAGNKVDQSKEYPLG</sequence>
<dbReference type="EMBL" id="AWUE01012927">
    <property type="protein sequence ID" value="OMP08046.1"/>
    <property type="molecule type" value="Genomic_DNA"/>
</dbReference>
<reference evidence="2" key="1">
    <citation type="submission" date="2013-09" db="EMBL/GenBank/DDBJ databases">
        <title>Corchorus olitorius genome sequencing.</title>
        <authorList>
            <person name="Alam M."/>
            <person name="Haque M.S."/>
            <person name="Islam M.S."/>
            <person name="Emdad E.M."/>
            <person name="Islam M.M."/>
            <person name="Ahmed B."/>
            <person name="Halim A."/>
            <person name="Hossen Q.M.M."/>
            <person name="Hossain M.Z."/>
            <person name="Ahmed R."/>
            <person name="Khan M.M."/>
            <person name="Islam R."/>
            <person name="Rashid M.M."/>
            <person name="Khan S.A."/>
            <person name="Rahman M.S."/>
            <person name="Alam M."/>
            <person name="Yahiya A.S."/>
            <person name="Khan M.S."/>
            <person name="Azam M.S."/>
            <person name="Haque T."/>
            <person name="Lashkar M.Z.H."/>
            <person name="Akhand A.I."/>
            <person name="Morshed G."/>
            <person name="Roy S."/>
            <person name="Uddin K.S."/>
            <person name="Rabeya T."/>
            <person name="Hossain A.S."/>
            <person name="Chowdhury A."/>
            <person name="Snigdha A.R."/>
            <person name="Mortoza M.S."/>
            <person name="Matin S.A."/>
            <person name="Hoque S.M.E."/>
            <person name="Islam M.K."/>
            <person name="Roy D.K."/>
            <person name="Haider R."/>
            <person name="Moosa M.M."/>
            <person name="Elias S.M."/>
            <person name="Hasan A.M."/>
            <person name="Jahan S."/>
            <person name="Shafiuddin M."/>
            <person name="Mahmood N."/>
            <person name="Shommy N.S."/>
        </authorList>
    </citation>
    <scope>NUCLEOTIDE SEQUENCE [LARGE SCALE GENOMIC DNA]</scope>
    <source>
        <strain evidence="2">cv. O-4</strain>
    </source>
</reference>
<protein>
    <submittedName>
        <fullName evidence="1">Uncharacterized protein</fullName>
    </submittedName>
</protein>
<proteinExistence type="predicted"/>
<evidence type="ECO:0000313" key="1">
    <source>
        <dbReference type="EMBL" id="OMP08046.1"/>
    </source>
</evidence>
<keyword evidence="2" id="KW-1185">Reference proteome</keyword>